<keyword evidence="2" id="KW-1185">Reference proteome</keyword>
<comment type="caution">
    <text evidence="1">The sequence shown here is derived from an EMBL/GenBank/DDBJ whole genome shotgun (WGS) entry which is preliminary data.</text>
</comment>
<reference evidence="1 2" key="1">
    <citation type="journal article" date="2022" name="Hortic Res">
        <title>A haplotype resolved chromosomal level avocado genome allows analysis of novel avocado genes.</title>
        <authorList>
            <person name="Nath O."/>
            <person name="Fletcher S.J."/>
            <person name="Hayward A."/>
            <person name="Shaw L.M."/>
            <person name="Masouleh A.K."/>
            <person name="Furtado A."/>
            <person name="Henry R.J."/>
            <person name="Mitter N."/>
        </authorList>
    </citation>
    <scope>NUCLEOTIDE SEQUENCE [LARGE SCALE GENOMIC DNA]</scope>
    <source>
        <strain evidence="2">cv. Hass</strain>
    </source>
</reference>
<protein>
    <submittedName>
        <fullName evidence="1">Uncharacterized protein</fullName>
    </submittedName>
</protein>
<evidence type="ECO:0000313" key="1">
    <source>
        <dbReference type="EMBL" id="KAJ8616485.1"/>
    </source>
</evidence>
<dbReference type="Proteomes" id="UP001234297">
    <property type="component" value="Chromosome 12"/>
</dbReference>
<accession>A0ACC2K5X9</accession>
<name>A0ACC2K5X9_PERAE</name>
<sequence length="284" mass="31877">MDGRETALRRPSYHTLPSREDCWSEGATSTLIDAWGDRYLDLNRGNLRQKHWQDVADAVNSRDGAGKKPRRTDVQCKNRIDTLKKKYKSEKAKIADVPDGTLASQWPFFSRLDDLIGPAAALKKPSPPLALPLPYRKTPPSLPQAAAVRPSKDKRPAVAVDDSFFRRNYSAAAAAAAAAVDADSGSSRSSTESRRRVREEEDGGGRNGDGDGLHQLAQAIERFAEVYERVEEAKQRQLLELEKERMEFSKGLEFQRMQLFMDWQIQLEKVKRAKRSSAAADSYL</sequence>
<dbReference type="EMBL" id="CM056820">
    <property type="protein sequence ID" value="KAJ8616485.1"/>
    <property type="molecule type" value="Genomic_DNA"/>
</dbReference>
<organism evidence="1 2">
    <name type="scientific">Persea americana</name>
    <name type="common">Avocado</name>
    <dbReference type="NCBI Taxonomy" id="3435"/>
    <lineage>
        <taxon>Eukaryota</taxon>
        <taxon>Viridiplantae</taxon>
        <taxon>Streptophyta</taxon>
        <taxon>Embryophyta</taxon>
        <taxon>Tracheophyta</taxon>
        <taxon>Spermatophyta</taxon>
        <taxon>Magnoliopsida</taxon>
        <taxon>Magnoliidae</taxon>
        <taxon>Laurales</taxon>
        <taxon>Lauraceae</taxon>
        <taxon>Persea</taxon>
    </lineage>
</organism>
<gene>
    <name evidence="1" type="ORF">MRB53_035857</name>
</gene>
<proteinExistence type="predicted"/>
<evidence type="ECO:0000313" key="2">
    <source>
        <dbReference type="Proteomes" id="UP001234297"/>
    </source>
</evidence>